<evidence type="ECO:0000313" key="3">
    <source>
        <dbReference type="EMBL" id="EME64954.1"/>
    </source>
</evidence>
<organism evidence="3 4">
    <name type="scientific">Rhodococcus ruber BKS 20-38</name>
    <dbReference type="NCBI Taxonomy" id="1278076"/>
    <lineage>
        <taxon>Bacteria</taxon>
        <taxon>Bacillati</taxon>
        <taxon>Actinomycetota</taxon>
        <taxon>Actinomycetes</taxon>
        <taxon>Mycobacteriales</taxon>
        <taxon>Nocardiaceae</taxon>
        <taxon>Rhodococcus</taxon>
    </lineage>
</organism>
<gene>
    <name evidence="3" type="ORF">G352_11992</name>
</gene>
<dbReference type="Pfam" id="PF13578">
    <property type="entry name" value="Methyltransf_24"/>
    <property type="match status" value="1"/>
</dbReference>
<dbReference type="GO" id="GO:0032259">
    <property type="term" value="P:methylation"/>
    <property type="evidence" value="ECO:0007669"/>
    <property type="project" value="UniProtKB-KW"/>
</dbReference>
<evidence type="ECO:0008006" key="5">
    <source>
        <dbReference type="Google" id="ProtNLM"/>
    </source>
</evidence>
<evidence type="ECO:0000256" key="2">
    <source>
        <dbReference type="ARBA" id="ARBA00022679"/>
    </source>
</evidence>
<dbReference type="AlphaFoldDB" id="M2ZX75"/>
<dbReference type="Proteomes" id="UP000011731">
    <property type="component" value="Unassembled WGS sequence"/>
</dbReference>
<dbReference type="PANTHER" id="PTHR40048:SF1">
    <property type="entry name" value="RHAMNOSYL O-METHYLTRANSFERASE"/>
    <property type="match status" value="1"/>
</dbReference>
<dbReference type="Gene3D" id="3.40.50.150">
    <property type="entry name" value="Vaccinia Virus protein VP39"/>
    <property type="match status" value="1"/>
</dbReference>
<dbReference type="InterPro" id="IPR029063">
    <property type="entry name" value="SAM-dependent_MTases_sf"/>
</dbReference>
<accession>M2ZX75</accession>
<dbReference type="GO" id="GO:0071770">
    <property type="term" value="P:DIM/DIP cell wall layer assembly"/>
    <property type="evidence" value="ECO:0007669"/>
    <property type="project" value="TreeGrafter"/>
</dbReference>
<dbReference type="PANTHER" id="PTHR40048">
    <property type="entry name" value="RHAMNOSYL O-METHYLTRANSFERASE"/>
    <property type="match status" value="1"/>
</dbReference>
<dbReference type="GO" id="GO:0005886">
    <property type="term" value="C:plasma membrane"/>
    <property type="evidence" value="ECO:0007669"/>
    <property type="project" value="TreeGrafter"/>
</dbReference>
<reference evidence="3 4" key="1">
    <citation type="journal article" date="2013" name="Genome Announc.">
        <title>Draft Genome Sequence of Rhodococcus ruber Strain BKS 20-38.</title>
        <authorList>
            <person name="Bala M."/>
            <person name="Kumar S."/>
            <person name="Raghava G.P."/>
            <person name="Mayilraj S."/>
        </authorList>
    </citation>
    <scope>NUCLEOTIDE SEQUENCE [LARGE SCALE GENOMIC DNA]</scope>
    <source>
        <strain evidence="3 4">BKS 20-38</strain>
    </source>
</reference>
<evidence type="ECO:0000256" key="1">
    <source>
        <dbReference type="ARBA" id="ARBA00022603"/>
    </source>
</evidence>
<keyword evidence="1" id="KW-0489">Methyltransferase</keyword>
<evidence type="ECO:0000313" key="4">
    <source>
        <dbReference type="Proteomes" id="UP000011731"/>
    </source>
</evidence>
<keyword evidence="2" id="KW-0808">Transferase</keyword>
<dbReference type="EMBL" id="AOEX01000035">
    <property type="protein sequence ID" value="EME64954.1"/>
    <property type="molecule type" value="Genomic_DNA"/>
</dbReference>
<protein>
    <recommendedName>
        <fullName evidence="5">Secreted protein</fullName>
    </recommendedName>
</protein>
<keyword evidence="4" id="KW-1185">Reference proteome</keyword>
<dbReference type="SUPFAM" id="SSF53335">
    <property type="entry name" value="S-adenosyl-L-methionine-dependent methyltransferases"/>
    <property type="match status" value="1"/>
</dbReference>
<proteinExistence type="predicted"/>
<dbReference type="GO" id="GO:0008168">
    <property type="term" value="F:methyltransferase activity"/>
    <property type="evidence" value="ECO:0007669"/>
    <property type="project" value="UniProtKB-KW"/>
</dbReference>
<name>M2ZX75_9NOCA</name>
<sequence length="229" mass="24563">MDRSERRQIIMPRTTLPREAIELAEATPGFMPIDEGTALHDAAVRYLGDGVGVEIGTYCGRSTVFLGAAAKATGGTIVTIDHHHGSEEHQPGWEYHDPALVDPHTGRLDTVGRFRHTLADADLESHVVAVLGRSGQVAEFWRTPVSFVFVDGGHSSEAAQADYAGWAPWVRVGGALIIHDVFPDPKDGGRPPYEVYLRALGSGEFTEVSVTGSLRVLERTSGTAGVLPG</sequence>
<dbReference type="PATRIC" id="fig|1278076.4.peg.2491"/>
<comment type="caution">
    <text evidence="3">The sequence shown here is derived from an EMBL/GenBank/DDBJ whole genome shotgun (WGS) entry which is preliminary data.</text>
</comment>